<evidence type="ECO:0000256" key="26">
    <source>
        <dbReference type="SAM" id="Phobius"/>
    </source>
</evidence>
<evidence type="ECO:0000256" key="16">
    <source>
        <dbReference type="ARBA" id="ARBA00050554"/>
    </source>
</evidence>
<evidence type="ECO:0000256" key="24">
    <source>
        <dbReference type="ARBA" id="ARBA00081195"/>
    </source>
</evidence>
<feature type="transmembrane region" description="Helical" evidence="26">
    <location>
        <begin position="137"/>
        <end position="160"/>
    </location>
</feature>
<evidence type="ECO:0000256" key="19">
    <source>
        <dbReference type="ARBA" id="ARBA00051447"/>
    </source>
</evidence>
<evidence type="ECO:0000256" key="8">
    <source>
        <dbReference type="ARBA" id="ARBA00022847"/>
    </source>
</evidence>
<evidence type="ECO:0000256" key="15">
    <source>
        <dbReference type="ARBA" id="ARBA00050101"/>
    </source>
</evidence>
<dbReference type="InterPro" id="IPR011701">
    <property type="entry name" value="MFS"/>
</dbReference>
<evidence type="ECO:0000256" key="14">
    <source>
        <dbReference type="ARBA" id="ARBA00023329"/>
    </source>
</evidence>
<keyword evidence="9 26" id="KW-1133">Transmembrane helix</keyword>
<evidence type="ECO:0000256" key="4">
    <source>
        <dbReference type="ARBA" id="ARBA00004656"/>
    </source>
</evidence>
<accession>A0AAF3EGT6</accession>
<evidence type="ECO:0000256" key="2">
    <source>
        <dbReference type="ARBA" id="ARBA00004554"/>
    </source>
</evidence>
<feature type="transmembrane region" description="Helical" evidence="26">
    <location>
        <begin position="338"/>
        <end position="357"/>
    </location>
</feature>
<feature type="transmembrane region" description="Helical" evidence="26">
    <location>
        <begin position="396"/>
        <end position="419"/>
    </location>
</feature>
<evidence type="ECO:0000256" key="18">
    <source>
        <dbReference type="ARBA" id="ARBA00051403"/>
    </source>
</evidence>
<feature type="transmembrane region" description="Helical" evidence="26">
    <location>
        <begin position="80"/>
        <end position="104"/>
    </location>
</feature>
<dbReference type="GO" id="GO:0015293">
    <property type="term" value="F:symporter activity"/>
    <property type="evidence" value="ECO:0007669"/>
    <property type="project" value="UniProtKB-KW"/>
</dbReference>
<evidence type="ECO:0000256" key="6">
    <source>
        <dbReference type="ARBA" id="ARBA00022475"/>
    </source>
</evidence>
<name>A0AAF3EGT6_9BILA</name>
<dbReference type="GO" id="GO:0005765">
    <property type="term" value="C:lysosomal membrane"/>
    <property type="evidence" value="ECO:0007669"/>
    <property type="project" value="UniProtKB-SubCell"/>
</dbReference>
<evidence type="ECO:0000256" key="1">
    <source>
        <dbReference type="ARBA" id="ARBA00004432"/>
    </source>
</evidence>
<comment type="function">
    <text evidence="21">Receptor for CM101, a polysaccharide produced by group B Streptococcus with antipathoangiogenic properties.</text>
</comment>
<dbReference type="Gene3D" id="1.20.1250.20">
    <property type="entry name" value="MFS general substrate transporter like domains"/>
    <property type="match status" value="2"/>
</dbReference>
<organism evidence="28 29">
    <name type="scientific">Mesorhabditis belari</name>
    <dbReference type="NCBI Taxonomy" id="2138241"/>
    <lineage>
        <taxon>Eukaryota</taxon>
        <taxon>Metazoa</taxon>
        <taxon>Ecdysozoa</taxon>
        <taxon>Nematoda</taxon>
        <taxon>Chromadorea</taxon>
        <taxon>Rhabditida</taxon>
        <taxon>Rhabditina</taxon>
        <taxon>Rhabditomorpha</taxon>
        <taxon>Rhabditoidea</taxon>
        <taxon>Rhabditidae</taxon>
        <taxon>Mesorhabditinae</taxon>
        <taxon>Mesorhabditis</taxon>
    </lineage>
</organism>
<protein>
    <recommendedName>
        <fullName evidence="22">Sialin</fullName>
    </recommendedName>
    <alternativeName>
        <fullName evidence="25">H(+)/nitrate cotransporter</fullName>
    </alternativeName>
    <alternativeName>
        <fullName evidence="23">H(+)/sialic acid cotransporter</fullName>
    </alternativeName>
    <alternativeName>
        <fullName evidence="24">Vesicular excitatory amino acid transporter</fullName>
    </alternativeName>
</protein>
<evidence type="ECO:0000256" key="5">
    <source>
        <dbReference type="ARBA" id="ARBA00022448"/>
    </source>
</evidence>
<reference evidence="29" key="1">
    <citation type="submission" date="2024-02" db="UniProtKB">
        <authorList>
            <consortium name="WormBaseParasite"/>
        </authorList>
    </citation>
    <scope>IDENTIFICATION</scope>
</reference>
<evidence type="ECO:0000313" key="28">
    <source>
        <dbReference type="Proteomes" id="UP000887575"/>
    </source>
</evidence>
<evidence type="ECO:0000256" key="7">
    <source>
        <dbReference type="ARBA" id="ARBA00022692"/>
    </source>
</evidence>
<keyword evidence="5" id="KW-0813">Transport</keyword>
<evidence type="ECO:0000256" key="23">
    <source>
        <dbReference type="ARBA" id="ARBA00080244"/>
    </source>
</evidence>
<keyword evidence="8" id="KW-0769">Symport</keyword>
<evidence type="ECO:0000313" key="29">
    <source>
        <dbReference type="WBParaSite" id="MBELARI_LOCUS13202"/>
    </source>
</evidence>
<dbReference type="FunFam" id="1.20.1250.20:FF:000067">
    <property type="entry name" value="sialin isoform X2"/>
    <property type="match status" value="1"/>
</dbReference>
<evidence type="ECO:0000256" key="9">
    <source>
        <dbReference type="ARBA" id="ARBA00022989"/>
    </source>
</evidence>
<feature type="transmembrane region" description="Helical" evidence="26">
    <location>
        <begin position="30"/>
        <end position="53"/>
    </location>
</feature>
<evidence type="ECO:0000256" key="21">
    <source>
        <dbReference type="ARBA" id="ARBA00056891"/>
    </source>
</evidence>
<dbReference type="GO" id="GO:0030672">
    <property type="term" value="C:synaptic vesicle membrane"/>
    <property type="evidence" value="ECO:0007669"/>
    <property type="project" value="UniProtKB-SubCell"/>
</dbReference>
<comment type="catalytic activity">
    <reaction evidence="20">
        <text>D-glucuronate(out) + H(+)(out) = D-glucuronate(in) + H(+)(in)</text>
        <dbReference type="Rhea" id="RHEA:72591"/>
        <dbReference type="ChEBI" id="CHEBI:15378"/>
        <dbReference type="ChEBI" id="CHEBI:58720"/>
    </reaction>
    <physiologicalReaction direction="left-to-right" evidence="20">
        <dbReference type="Rhea" id="RHEA:72592"/>
    </physiologicalReaction>
</comment>
<feature type="domain" description="Major facilitator superfamily (MFS) profile" evidence="27">
    <location>
        <begin position="35"/>
        <end position="453"/>
    </location>
</feature>
<comment type="catalytic activity">
    <reaction evidence="18">
        <text>N-acetyl-L-aspartyl-L-glutamate(out) = N-acetyl-L-aspartyl-L-glutamate(in)</text>
        <dbReference type="Rhea" id="RHEA:72599"/>
        <dbReference type="ChEBI" id="CHEBI:76931"/>
    </reaction>
    <physiologicalReaction direction="left-to-right" evidence="18">
        <dbReference type="Rhea" id="RHEA:72600"/>
    </physiologicalReaction>
</comment>
<evidence type="ECO:0000256" key="3">
    <source>
        <dbReference type="ARBA" id="ARBA00004638"/>
    </source>
</evidence>
<dbReference type="InterPro" id="IPR036259">
    <property type="entry name" value="MFS_trans_sf"/>
</dbReference>
<dbReference type="PANTHER" id="PTHR11662">
    <property type="entry name" value="SOLUTE CARRIER FAMILY 17"/>
    <property type="match status" value="1"/>
</dbReference>
<feature type="transmembrane region" description="Helical" evidence="26">
    <location>
        <begin position="363"/>
        <end position="384"/>
    </location>
</feature>
<keyword evidence="11 26" id="KW-0472">Membrane</keyword>
<comment type="catalytic activity">
    <reaction evidence="15">
        <text>2 nitrate(out) + H(+)(out) = 2 nitrate(in) + H(+)(in)</text>
        <dbReference type="Rhea" id="RHEA:71539"/>
        <dbReference type="ChEBI" id="CHEBI:15378"/>
        <dbReference type="ChEBI" id="CHEBI:17632"/>
    </reaction>
    <physiologicalReaction direction="left-to-right" evidence="15">
        <dbReference type="Rhea" id="RHEA:71540"/>
    </physiologicalReaction>
</comment>
<evidence type="ECO:0000256" key="17">
    <source>
        <dbReference type="ARBA" id="ARBA00050625"/>
    </source>
</evidence>
<feature type="transmembrane region" description="Helical" evidence="26">
    <location>
        <begin position="200"/>
        <end position="219"/>
    </location>
</feature>
<feature type="transmembrane region" description="Helical" evidence="26">
    <location>
        <begin position="425"/>
        <end position="446"/>
    </location>
</feature>
<dbReference type="InterPro" id="IPR050382">
    <property type="entry name" value="MFS_Na/Anion_cotransporter"/>
</dbReference>
<dbReference type="PANTHER" id="PTHR11662:SF455">
    <property type="entry name" value="GH23975P"/>
    <property type="match status" value="1"/>
</dbReference>
<comment type="catalytic activity">
    <reaction evidence="19">
        <text>L-glutamate(out) = L-glutamate(in)</text>
        <dbReference type="Rhea" id="RHEA:66336"/>
        <dbReference type="ChEBI" id="CHEBI:29985"/>
    </reaction>
    <physiologicalReaction direction="left-to-right" evidence="19">
        <dbReference type="Rhea" id="RHEA:66337"/>
    </physiologicalReaction>
</comment>
<keyword evidence="7 26" id="KW-0812">Transmembrane</keyword>
<dbReference type="AlphaFoldDB" id="A0AAF3EGT6"/>
<comment type="subcellular location">
    <subcellularLocation>
        <location evidence="2">Basolateral cell membrane</location>
        <topology evidence="2">Multi-pass membrane protein</topology>
    </subcellularLocation>
    <subcellularLocation>
        <location evidence="3">Cytoplasmic vesicle</location>
        <location evidence="3">Secretory vesicle membrane</location>
        <topology evidence="3">Multi-pass membrane protein</topology>
    </subcellularLocation>
    <subcellularLocation>
        <location evidence="1">Cytoplasmic vesicle</location>
        <location evidence="1">Secretory vesicle</location>
        <location evidence="1">Synaptic vesicle membrane</location>
    </subcellularLocation>
    <subcellularLocation>
        <location evidence="4">Lysosome membrane</location>
    </subcellularLocation>
</comment>
<dbReference type="GO" id="GO:0016323">
    <property type="term" value="C:basolateral plasma membrane"/>
    <property type="evidence" value="ECO:0007669"/>
    <property type="project" value="UniProtKB-SubCell"/>
</dbReference>
<comment type="catalytic activity">
    <reaction evidence="16">
        <text>L-aspartate(out) = L-aspartate(in)</text>
        <dbReference type="Rhea" id="RHEA:66332"/>
        <dbReference type="ChEBI" id="CHEBI:29991"/>
    </reaction>
    <physiologicalReaction direction="left-to-right" evidence="16">
        <dbReference type="Rhea" id="RHEA:66333"/>
    </physiologicalReaction>
</comment>
<evidence type="ECO:0000256" key="25">
    <source>
        <dbReference type="ARBA" id="ARBA00081925"/>
    </source>
</evidence>
<evidence type="ECO:0000259" key="27">
    <source>
        <dbReference type="PROSITE" id="PS50850"/>
    </source>
</evidence>
<evidence type="ECO:0000256" key="20">
    <source>
        <dbReference type="ARBA" id="ARBA00051612"/>
    </source>
</evidence>
<evidence type="ECO:0000256" key="10">
    <source>
        <dbReference type="ARBA" id="ARBA00023018"/>
    </source>
</evidence>
<dbReference type="GO" id="GO:0006820">
    <property type="term" value="P:monoatomic anion transport"/>
    <property type="evidence" value="ECO:0007669"/>
    <property type="project" value="TreeGrafter"/>
</dbReference>
<keyword evidence="13" id="KW-0458">Lysosome</keyword>
<proteinExistence type="predicted"/>
<keyword evidence="10" id="KW-0770">Synapse</keyword>
<feature type="transmembrane region" description="Helical" evidence="26">
    <location>
        <begin position="111"/>
        <end position="131"/>
    </location>
</feature>
<dbReference type="Proteomes" id="UP000887575">
    <property type="component" value="Unassembled WGS sequence"/>
</dbReference>
<sequence length="468" mass="52063">MSQLPRSASYGAADAVEEEKGWRLERRHAVAILAFFGFANIYAMRANLSVAIVEMTSGTDNERNGTITHIDGEFSEWTPMIQGVVLGSFFYGYIITQIPGGFLAHRYGGKLVFVGGVAGTAFFTLLTPPFAKMGYMMIIFARFMEGLLEGVTYPAMHVVWSHWAPILEKTKLATFAFSGSYFGTVVAMPLSAFFGQHFGWPMIFYFFGLAGLLWCYIWWKQVAETPSNDLKITTDELTLLQRDAVNTNTYIVPWRLILRSKPVWAIVIAHTCQNWGFYTMLTNLPRVLKDLAEYQLEKAGFVAGLPYLVMGFLLIWAGQFSDHLRKERGMTTVRVRKFFGVVGFLGQAVTLIAASLASSSTWLVGWITLSMGFGGFTWAAFSVNHLDLAPQYAGHLMALSNTIATLPGMISPLIVGAVVVDASVAQWNVIFYITTVIYLIGAFMYARWASGEIEPWASDHMPFASELQ</sequence>
<dbReference type="CDD" id="cd17318">
    <property type="entry name" value="MFS_SLC17"/>
    <property type="match status" value="1"/>
</dbReference>
<evidence type="ECO:0000256" key="22">
    <source>
        <dbReference type="ARBA" id="ARBA00069713"/>
    </source>
</evidence>
<keyword evidence="14" id="KW-0968">Cytoplasmic vesicle</keyword>
<dbReference type="SUPFAM" id="SSF103473">
    <property type="entry name" value="MFS general substrate transporter"/>
    <property type="match status" value="1"/>
</dbReference>
<feature type="transmembrane region" description="Helical" evidence="26">
    <location>
        <begin position="263"/>
        <end position="281"/>
    </location>
</feature>
<dbReference type="InterPro" id="IPR020846">
    <property type="entry name" value="MFS_dom"/>
</dbReference>
<evidence type="ECO:0000256" key="11">
    <source>
        <dbReference type="ARBA" id="ARBA00023136"/>
    </source>
</evidence>
<keyword evidence="28" id="KW-1185">Reference proteome</keyword>
<dbReference type="Pfam" id="PF07690">
    <property type="entry name" value="MFS_1"/>
    <property type="match status" value="1"/>
</dbReference>
<dbReference type="WBParaSite" id="MBELARI_LOCUS13202">
    <property type="protein sequence ID" value="MBELARI_LOCUS13202"/>
    <property type="gene ID" value="MBELARI_LOCUS13202"/>
</dbReference>
<evidence type="ECO:0000256" key="12">
    <source>
        <dbReference type="ARBA" id="ARBA00023180"/>
    </source>
</evidence>
<dbReference type="FunFam" id="1.20.1250.20:FF:000003">
    <property type="entry name" value="Solute carrier family 17 member 3"/>
    <property type="match status" value="1"/>
</dbReference>
<keyword evidence="12" id="KW-0325">Glycoprotein</keyword>
<feature type="transmembrane region" description="Helical" evidence="26">
    <location>
        <begin position="172"/>
        <end position="194"/>
    </location>
</feature>
<dbReference type="GO" id="GO:0046942">
    <property type="term" value="P:carboxylic acid transport"/>
    <property type="evidence" value="ECO:0007669"/>
    <property type="project" value="UniProtKB-ARBA"/>
</dbReference>
<dbReference type="PROSITE" id="PS50850">
    <property type="entry name" value="MFS"/>
    <property type="match status" value="1"/>
</dbReference>
<feature type="transmembrane region" description="Helical" evidence="26">
    <location>
        <begin position="301"/>
        <end position="318"/>
    </location>
</feature>
<comment type="catalytic activity">
    <reaction evidence="17">
        <text>N-acetylneuraminate(in) + H(+)(in) = N-acetylneuraminate(out) + H(+)(out)</text>
        <dbReference type="Rhea" id="RHEA:28987"/>
        <dbReference type="ChEBI" id="CHEBI:15378"/>
        <dbReference type="ChEBI" id="CHEBI:35418"/>
    </reaction>
    <physiologicalReaction direction="right-to-left" evidence="17">
        <dbReference type="Rhea" id="RHEA:28989"/>
    </physiologicalReaction>
</comment>
<evidence type="ECO:0000256" key="13">
    <source>
        <dbReference type="ARBA" id="ARBA00023228"/>
    </source>
</evidence>
<keyword evidence="6" id="KW-1003">Cell membrane</keyword>